<comment type="caution">
    <text evidence="2">The sequence shown here is derived from an EMBL/GenBank/DDBJ whole genome shotgun (WGS) entry which is preliminary data.</text>
</comment>
<accession>A0AAW2GNX9</accession>
<sequence length="109" mass="13234">MRQTGEVIHTISLVVWHRVAVDRRSEKTERTGRIPRGNKRRKTIFIVGKRKQSKRDQSRERRWKDRTWTGVLRSFEKRGSHRKSYKQSQKHCQPRPNYPRSRVKRINGE</sequence>
<dbReference type="AlphaFoldDB" id="A0AAW2GNX9"/>
<organism evidence="2 3">
    <name type="scientific">Cardiocondyla obscurior</name>
    <dbReference type="NCBI Taxonomy" id="286306"/>
    <lineage>
        <taxon>Eukaryota</taxon>
        <taxon>Metazoa</taxon>
        <taxon>Ecdysozoa</taxon>
        <taxon>Arthropoda</taxon>
        <taxon>Hexapoda</taxon>
        <taxon>Insecta</taxon>
        <taxon>Pterygota</taxon>
        <taxon>Neoptera</taxon>
        <taxon>Endopterygota</taxon>
        <taxon>Hymenoptera</taxon>
        <taxon>Apocrita</taxon>
        <taxon>Aculeata</taxon>
        <taxon>Formicoidea</taxon>
        <taxon>Formicidae</taxon>
        <taxon>Myrmicinae</taxon>
        <taxon>Cardiocondyla</taxon>
    </lineage>
</organism>
<proteinExistence type="predicted"/>
<reference evidence="2 3" key="1">
    <citation type="submission" date="2023-03" db="EMBL/GenBank/DDBJ databases">
        <title>High recombination rates correlate with genetic variation in Cardiocondyla obscurior ants.</title>
        <authorList>
            <person name="Errbii M."/>
        </authorList>
    </citation>
    <scope>NUCLEOTIDE SEQUENCE [LARGE SCALE GENOMIC DNA]</scope>
    <source>
        <strain evidence="2">Alpha-2009</strain>
        <tissue evidence="2">Whole body</tissue>
    </source>
</reference>
<name>A0AAW2GNX9_9HYME</name>
<protein>
    <recommendedName>
        <fullName evidence="4">Secreted protein</fullName>
    </recommendedName>
</protein>
<feature type="region of interest" description="Disordered" evidence="1">
    <location>
        <begin position="74"/>
        <end position="109"/>
    </location>
</feature>
<keyword evidence="3" id="KW-1185">Reference proteome</keyword>
<dbReference type="Proteomes" id="UP001430953">
    <property type="component" value="Unassembled WGS sequence"/>
</dbReference>
<dbReference type="EMBL" id="JADYXP020000003">
    <property type="protein sequence ID" value="KAL0128251.1"/>
    <property type="molecule type" value="Genomic_DNA"/>
</dbReference>
<evidence type="ECO:0008006" key="4">
    <source>
        <dbReference type="Google" id="ProtNLM"/>
    </source>
</evidence>
<feature type="compositionally biased region" description="Basic residues" evidence="1">
    <location>
        <begin position="79"/>
        <end position="93"/>
    </location>
</feature>
<gene>
    <name evidence="2" type="ORF">PUN28_003483</name>
</gene>
<evidence type="ECO:0000256" key="1">
    <source>
        <dbReference type="SAM" id="MobiDB-lite"/>
    </source>
</evidence>
<evidence type="ECO:0000313" key="3">
    <source>
        <dbReference type="Proteomes" id="UP001430953"/>
    </source>
</evidence>
<evidence type="ECO:0000313" key="2">
    <source>
        <dbReference type="EMBL" id="KAL0128251.1"/>
    </source>
</evidence>